<dbReference type="PANTHER" id="PTHR31642">
    <property type="entry name" value="TRICHOTHECENE 3-O-ACETYLTRANSFERASE"/>
    <property type="match status" value="1"/>
</dbReference>
<dbReference type="InParanoid" id="A0A251TU55"/>
<dbReference type="OMA" id="MAKICAM"/>
<gene>
    <name evidence="2" type="ORF">HannXRQ_Chr09g0245581</name>
</gene>
<dbReference type="GO" id="GO:0016747">
    <property type="term" value="F:acyltransferase activity, transferring groups other than amino-acyl groups"/>
    <property type="evidence" value="ECO:0000318"/>
    <property type="project" value="GO_Central"/>
</dbReference>
<keyword evidence="3" id="KW-1185">Reference proteome</keyword>
<keyword evidence="2" id="KW-0808">Transferase</keyword>
<sequence length="398" mass="44577">MSPETMVDTIKRSLAGVLSTYYPLAGEIVQNKNGEPEVVCNNSGVEFVYAHADVELKDLDFYHPDHSVKGKLVPSINRGLLSVQVTKLKCGSMIISCAFNHQLSDAYSLNMFLVAWAKHARLEKMSNLPSFRPSVLNPRHPPHYETSLDNLYIPITSLPPPSSFEEPLHSRMYYVRAESIKRIQSEASTKETKRSKLLSFTAYLWKLLADGNNDVGSTLSRMGVVVDGRRFLMKVNEKCSPLFENHYGNVLSIPYGVAANSELKAMPLHEVANRVHGLVAEATDEEHFRGLIDWVELHRPTQAVARIYFGNEKSEGRAMVVSSGRDLPINDMDFGWGKPEFGSYHVPWGSRTGYINTMPSASGNGDWVVYMHLNDKEFDVIEHMAPDVFTPLSISTLV</sequence>
<evidence type="ECO:0000313" key="3">
    <source>
        <dbReference type="Proteomes" id="UP000215914"/>
    </source>
</evidence>
<dbReference type="InterPro" id="IPR050317">
    <property type="entry name" value="Plant_Fungal_Acyltransferase"/>
</dbReference>
<evidence type="ECO:0000313" key="2">
    <source>
        <dbReference type="EMBL" id="OTG14096.1"/>
    </source>
</evidence>
<organism evidence="2 3">
    <name type="scientific">Helianthus annuus</name>
    <name type="common">Common sunflower</name>
    <dbReference type="NCBI Taxonomy" id="4232"/>
    <lineage>
        <taxon>Eukaryota</taxon>
        <taxon>Viridiplantae</taxon>
        <taxon>Streptophyta</taxon>
        <taxon>Embryophyta</taxon>
        <taxon>Tracheophyta</taxon>
        <taxon>Spermatophyta</taxon>
        <taxon>Magnoliopsida</taxon>
        <taxon>eudicotyledons</taxon>
        <taxon>Gunneridae</taxon>
        <taxon>Pentapetalae</taxon>
        <taxon>asterids</taxon>
        <taxon>campanulids</taxon>
        <taxon>Asterales</taxon>
        <taxon>Asteraceae</taxon>
        <taxon>Asteroideae</taxon>
        <taxon>Heliantheae alliance</taxon>
        <taxon>Heliantheae</taxon>
        <taxon>Helianthus</taxon>
    </lineage>
</organism>
<dbReference type="InterPro" id="IPR023213">
    <property type="entry name" value="CAT-like_dom_sf"/>
</dbReference>
<dbReference type="EMBL" id="CM007898">
    <property type="protein sequence ID" value="OTG14096.1"/>
    <property type="molecule type" value="Genomic_DNA"/>
</dbReference>
<evidence type="ECO:0000256" key="1">
    <source>
        <dbReference type="ARBA" id="ARBA00009861"/>
    </source>
</evidence>
<dbReference type="Pfam" id="PF02458">
    <property type="entry name" value="Transferase"/>
    <property type="match status" value="1"/>
</dbReference>
<dbReference type="Proteomes" id="UP000215914">
    <property type="component" value="Chromosome 9"/>
</dbReference>
<name>A0A251TU55_HELAN</name>
<protein>
    <submittedName>
        <fullName evidence="2">Putative transferase, Chloramphenicol acetyltransferase-like domain protein</fullName>
    </submittedName>
</protein>
<dbReference type="PANTHER" id="PTHR31642:SF228">
    <property type="entry name" value="ALCOHOL O-ACETYLTRANSFERASE"/>
    <property type="match status" value="1"/>
</dbReference>
<dbReference type="STRING" id="4232.A0A251TU55"/>
<proteinExistence type="inferred from homology"/>
<comment type="similarity">
    <text evidence="1">Belongs to the plant acyltransferase family.</text>
</comment>
<dbReference type="Gene3D" id="3.30.559.10">
    <property type="entry name" value="Chloramphenicol acetyltransferase-like domain"/>
    <property type="match status" value="2"/>
</dbReference>
<accession>A0A251TU55</accession>
<dbReference type="AlphaFoldDB" id="A0A251TU55"/>
<reference evidence="3" key="1">
    <citation type="journal article" date="2017" name="Nature">
        <title>The sunflower genome provides insights into oil metabolism, flowering and Asterid evolution.</title>
        <authorList>
            <person name="Badouin H."/>
            <person name="Gouzy J."/>
            <person name="Grassa C.J."/>
            <person name="Murat F."/>
            <person name="Staton S.E."/>
            <person name="Cottret L."/>
            <person name="Lelandais-Briere C."/>
            <person name="Owens G.L."/>
            <person name="Carrere S."/>
            <person name="Mayjonade B."/>
            <person name="Legrand L."/>
            <person name="Gill N."/>
            <person name="Kane N.C."/>
            <person name="Bowers J.E."/>
            <person name="Hubner S."/>
            <person name="Bellec A."/>
            <person name="Berard A."/>
            <person name="Berges H."/>
            <person name="Blanchet N."/>
            <person name="Boniface M.C."/>
            <person name="Brunel D."/>
            <person name="Catrice O."/>
            <person name="Chaidir N."/>
            <person name="Claudel C."/>
            <person name="Donnadieu C."/>
            <person name="Faraut T."/>
            <person name="Fievet G."/>
            <person name="Helmstetter N."/>
            <person name="King M."/>
            <person name="Knapp S.J."/>
            <person name="Lai Z."/>
            <person name="Le Paslier M.C."/>
            <person name="Lippi Y."/>
            <person name="Lorenzon L."/>
            <person name="Mandel J.R."/>
            <person name="Marage G."/>
            <person name="Marchand G."/>
            <person name="Marquand E."/>
            <person name="Bret-Mestries E."/>
            <person name="Morien E."/>
            <person name="Nambeesan S."/>
            <person name="Nguyen T."/>
            <person name="Pegot-Espagnet P."/>
            <person name="Pouilly N."/>
            <person name="Raftis F."/>
            <person name="Sallet E."/>
            <person name="Schiex T."/>
            <person name="Thomas J."/>
            <person name="Vandecasteele C."/>
            <person name="Vares D."/>
            <person name="Vear F."/>
            <person name="Vautrin S."/>
            <person name="Crespi M."/>
            <person name="Mangin B."/>
            <person name="Burke J.M."/>
            <person name="Salse J."/>
            <person name="Munos S."/>
            <person name="Vincourt P."/>
            <person name="Rieseberg L.H."/>
            <person name="Langlade N.B."/>
        </authorList>
    </citation>
    <scope>NUCLEOTIDE SEQUENCE [LARGE SCALE GENOMIC DNA]</scope>
    <source>
        <strain evidence="3">cv. SF193</strain>
    </source>
</reference>